<proteinExistence type="predicted"/>
<dbReference type="EMBL" id="BGPR01005762">
    <property type="protein sequence ID" value="GBN13236.1"/>
    <property type="molecule type" value="Genomic_DNA"/>
</dbReference>
<sequence>MAFRTVSSSCSERSSRTPNAKAGHSTLFQSGIFGTREGQTYRQNRKPMKIVANGLEVTEFQRTQNRKLHPPISTLDLDAREAAKQRICLHWDLAFGFVPFPVKIMI</sequence>
<reference evidence="2 3" key="1">
    <citation type="journal article" date="2019" name="Sci. Rep.">
        <title>Orb-weaving spider Araneus ventricosus genome elucidates the spidroin gene catalogue.</title>
        <authorList>
            <person name="Kono N."/>
            <person name="Nakamura H."/>
            <person name="Ohtoshi R."/>
            <person name="Moran D.A.P."/>
            <person name="Shinohara A."/>
            <person name="Yoshida Y."/>
            <person name="Fujiwara M."/>
            <person name="Mori M."/>
            <person name="Tomita M."/>
            <person name="Arakawa K."/>
        </authorList>
    </citation>
    <scope>NUCLEOTIDE SEQUENCE [LARGE SCALE GENOMIC DNA]</scope>
</reference>
<evidence type="ECO:0000313" key="2">
    <source>
        <dbReference type="EMBL" id="GBN13236.1"/>
    </source>
</evidence>
<keyword evidence="3" id="KW-1185">Reference proteome</keyword>
<accession>A0A4Y2LI30</accession>
<evidence type="ECO:0000313" key="3">
    <source>
        <dbReference type="Proteomes" id="UP000499080"/>
    </source>
</evidence>
<evidence type="ECO:0000256" key="1">
    <source>
        <dbReference type="SAM" id="MobiDB-lite"/>
    </source>
</evidence>
<dbReference type="AlphaFoldDB" id="A0A4Y2LI30"/>
<comment type="caution">
    <text evidence="2">The sequence shown here is derived from an EMBL/GenBank/DDBJ whole genome shotgun (WGS) entry which is preliminary data.</text>
</comment>
<organism evidence="2 3">
    <name type="scientific">Araneus ventricosus</name>
    <name type="common">Orbweaver spider</name>
    <name type="synonym">Epeira ventricosa</name>
    <dbReference type="NCBI Taxonomy" id="182803"/>
    <lineage>
        <taxon>Eukaryota</taxon>
        <taxon>Metazoa</taxon>
        <taxon>Ecdysozoa</taxon>
        <taxon>Arthropoda</taxon>
        <taxon>Chelicerata</taxon>
        <taxon>Arachnida</taxon>
        <taxon>Araneae</taxon>
        <taxon>Araneomorphae</taxon>
        <taxon>Entelegynae</taxon>
        <taxon>Araneoidea</taxon>
        <taxon>Araneidae</taxon>
        <taxon>Araneus</taxon>
    </lineage>
</organism>
<dbReference type="Proteomes" id="UP000499080">
    <property type="component" value="Unassembled WGS sequence"/>
</dbReference>
<protein>
    <submittedName>
        <fullName evidence="2">Uncharacterized protein</fullName>
    </submittedName>
</protein>
<gene>
    <name evidence="2" type="ORF">AVEN_85161_1</name>
</gene>
<name>A0A4Y2LI30_ARAVE</name>
<feature type="region of interest" description="Disordered" evidence="1">
    <location>
        <begin position="1"/>
        <end position="23"/>
    </location>
</feature>